<evidence type="ECO:0000259" key="7">
    <source>
        <dbReference type="Pfam" id="PF25954"/>
    </source>
</evidence>
<comment type="caution">
    <text evidence="9">The sequence shown here is derived from an EMBL/GenBank/DDBJ whole genome shotgun (WGS) entry which is preliminary data.</text>
</comment>
<gene>
    <name evidence="9" type="ORF">EV684_104266</name>
</gene>
<organism evidence="9 10">
    <name type="scientific">Rubrivivax gelatinosus</name>
    <name type="common">Rhodocyclus gelatinosus</name>
    <name type="synonym">Rhodopseudomonas gelatinosa</name>
    <dbReference type="NCBI Taxonomy" id="28068"/>
    <lineage>
        <taxon>Bacteria</taxon>
        <taxon>Pseudomonadati</taxon>
        <taxon>Pseudomonadota</taxon>
        <taxon>Betaproteobacteria</taxon>
        <taxon>Burkholderiales</taxon>
        <taxon>Sphaerotilaceae</taxon>
        <taxon>Rubrivivax</taxon>
    </lineage>
</organism>
<sequence length="379" mass="39510">MDAPSTPVAPRARPSWRSLAIAAVLVAAVAAALWAWRGSRASGGGYQPPAAIDVVALPLRPEPAADQLQALGELRAVRQVSLASEAAGRVVAIGFVAGQSVRAGAALLDLDDSSEQADLLAAQAAAQFARQQWQRAAELASTGAVARELLEQRRAEFDQAAAQVQQLQARIRKLHLRAPFAGVLGLRQVDPGQYLQAGERIVTLTDLDALYVNFDLPQQALPRLRIGQRVQVRGDAPGAAPVLARISAIEPQVGRDTRNASVQAELANPGRALRPGMSVAVVVELPPQPDALLVPATAVLTSATGDAAVVVRALDAQALGTAEIVPIRLGRRVGERVLVEHGLRAGDLVVSEGQLRIRPGARVHVVPAAGASAPAGSAR</sequence>
<dbReference type="InterPro" id="IPR058792">
    <property type="entry name" value="Beta-barrel_RND_2"/>
</dbReference>
<reference evidence="9 10" key="1">
    <citation type="submission" date="2019-03" db="EMBL/GenBank/DDBJ databases">
        <title>Genomic Encyclopedia of Type Strains, Phase IV (KMG-IV): sequencing the most valuable type-strain genomes for metagenomic binning, comparative biology and taxonomic classification.</title>
        <authorList>
            <person name="Goeker M."/>
        </authorList>
    </citation>
    <scope>NUCLEOTIDE SEQUENCE [LARGE SCALE GENOMIC DNA]</scope>
    <source>
        <strain evidence="9 10">DSM 1709</strain>
    </source>
</reference>
<dbReference type="InterPro" id="IPR006143">
    <property type="entry name" value="RND_pump_MFP"/>
</dbReference>
<evidence type="ECO:0000256" key="3">
    <source>
        <dbReference type="ARBA" id="ARBA00022448"/>
    </source>
</evidence>
<evidence type="ECO:0000259" key="6">
    <source>
        <dbReference type="Pfam" id="PF25917"/>
    </source>
</evidence>
<dbReference type="InterPro" id="IPR058627">
    <property type="entry name" value="MdtA-like_C"/>
</dbReference>
<dbReference type="NCBIfam" id="TIGR01730">
    <property type="entry name" value="RND_mfp"/>
    <property type="match status" value="1"/>
</dbReference>
<dbReference type="Gene3D" id="2.40.50.100">
    <property type="match status" value="1"/>
</dbReference>
<name>A0A4R2MV57_RUBGE</name>
<dbReference type="Pfam" id="PF25917">
    <property type="entry name" value="BSH_RND"/>
    <property type="match status" value="1"/>
</dbReference>
<keyword evidence="3" id="KW-0813">Transport</keyword>
<feature type="coiled-coil region" evidence="4">
    <location>
        <begin position="147"/>
        <end position="177"/>
    </location>
</feature>
<evidence type="ECO:0000256" key="4">
    <source>
        <dbReference type="SAM" id="Coils"/>
    </source>
</evidence>
<comment type="subcellular location">
    <subcellularLocation>
        <location evidence="1">Cell envelope</location>
    </subcellularLocation>
</comment>
<keyword evidence="5" id="KW-0812">Transmembrane</keyword>
<dbReference type="GO" id="GO:1990281">
    <property type="term" value="C:efflux pump complex"/>
    <property type="evidence" value="ECO:0007669"/>
    <property type="project" value="TreeGrafter"/>
</dbReference>
<dbReference type="FunFam" id="2.40.30.170:FF:000010">
    <property type="entry name" value="Efflux RND transporter periplasmic adaptor subunit"/>
    <property type="match status" value="1"/>
</dbReference>
<evidence type="ECO:0000256" key="1">
    <source>
        <dbReference type="ARBA" id="ARBA00004196"/>
    </source>
</evidence>
<dbReference type="PANTHER" id="PTHR30469:SF29">
    <property type="entry name" value="BLR2860 PROTEIN"/>
    <property type="match status" value="1"/>
</dbReference>
<dbReference type="Pfam" id="PF25967">
    <property type="entry name" value="RND-MFP_C"/>
    <property type="match status" value="1"/>
</dbReference>
<feature type="domain" description="Multidrug resistance protein MdtA-like C-terminal permuted SH3" evidence="8">
    <location>
        <begin position="290"/>
        <end position="353"/>
    </location>
</feature>
<dbReference type="RefSeq" id="WP_132646205.1">
    <property type="nucleotide sequence ID" value="NZ_CP181386.1"/>
</dbReference>
<protein>
    <submittedName>
        <fullName evidence="9">Multidrug efflux system membrane fusion protein</fullName>
    </submittedName>
</protein>
<dbReference type="Gene3D" id="2.40.30.170">
    <property type="match status" value="1"/>
</dbReference>
<dbReference type="PANTHER" id="PTHR30469">
    <property type="entry name" value="MULTIDRUG RESISTANCE PROTEIN MDTA"/>
    <property type="match status" value="1"/>
</dbReference>
<accession>A0A4R2MV57</accession>
<dbReference type="Gene3D" id="2.40.420.20">
    <property type="match status" value="1"/>
</dbReference>
<comment type="similarity">
    <text evidence="2">Belongs to the membrane fusion protein (MFP) (TC 8.A.1) family.</text>
</comment>
<evidence type="ECO:0000256" key="5">
    <source>
        <dbReference type="SAM" id="Phobius"/>
    </source>
</evidence>
<keyword evidence="5" id="KW-0472">Membrane</keyword>
<feature type="domain" description="Multidrug resistance protein MdtA-like barrel-sandwich hybrid" evidence="6">
    <location>
        <begin position="78"/>
        <end position="202"/>
    </location>
</feature>
<keyword evidence="4" id="KW-0175">Coiled coil</keyword>
<dbReference type="EMBL" id="SLXD01000004">
    <property type="protein sequence ID" value="TCP03543.1"/>
    <property type="molecule type" value="Genomic_DNA"/>
</dbReference>
<dbReference type="Pfam" id="PF25954">
    <property type="entry name" value="Beta-barrel_RND_2"/>
    <property type="match status" value="1"/>
</dbReference>
<dbReference type="AlphaFoldDB" id="A0A4R2MV57"/>
<dbReference type="InterPro" id="IPR058625">
    <property type="entry name" value="MdtA-like_BSH"/>
</dbReference>
<dbReference type="Proteomes" id="UP000295106">
    <property type="component" value="Unassembled WGS sequence"/>
</dbReference>
<evidence type="ECO:0000256" key="2">
    <source>
        <dbReference type="ARBA" id="ARBA00009477"/>
    </source>
</evidence>
<dbReference type="GeneID" id="99685582"/>
<dbReference type="SUPFAM" id="SSF111369">
    <property type="entry name" value="HlyD-like secretion proteins"/>
    <property type="match status" value="1"/>
</dbReference>
<keyword evidence="5" id="KW-1133">Transmembrane helix</keyword>
<evidence type="ECO:0000313" key="10">
    <source>
        <dbReference type="Proteomes" id="UP000295106"/>
    </source>
</evidence>
<feature type="transmembrane region" description="Helical" evidence="5">
    <location>
        <begin position="16"/>
        <end position="36"/>
    </location>
</feature>
<dbReference type="OrthoDB" id="9784484at2"/>
<evidence type="ECO:0000313" key="9">
    <source>
        <dbReference type="EMBL" id="TCP03543.1"/>
    </source>
</evidence>
<feature type="domain" description="CusB-like beta-barrel" evidence="7">
    <location>
        <begin position="212"/>
        <end position="282"/>
    </location>
</feature>
<dbReference type="GO" id="GO:0015562">
    <property type="term" value="F:efflux transmembrane transporter activity"/>
    <property type="evidence" value="ECO:0007669"/>
    <property type="project" value="TreeGrafter"/>
</dbReference>
<evidence type="ECO:0000259" key="8">
    <source>
        <dbReference type="Pfam" id="PF25967"/>
    </source>
</evidence>
<proteinExistence type="inferred from homology"/>
<dbReference type="Gene3D" id="1.10.287.470">
    <property type="entry name" value="Helix hairpin bin"/>
    <property type="match status" value="1"/>
</dbReference>